<dbReference type="RefSeq" id="WP_073049226.1">
    <property type="nucleotide sequence ID" value="NZ_FQZL01000011.1"/>
</dbReference>
<dbReference type="Proteomes" id="UP000184052">
    <property type="component" value="Unassembled WGS sequence"/>
</dbReference>
<proteinExistence type="predicted"/>
<evidence type="ECO:0000313" key="1">
    <source>
        <dbReference type="EMBL" id="SHJ11439.1"/>
    </source>
</evidence>
<sequence>MGEARSSEFIEAPVKEVHIYARDPRKWRVWFVNFHGPDEMTGDGGVGTIIEARYSILGNKLPVTIEVMEDRKDFWRGKITGVMNGELTASQLLQDEGTEFIMEWKYTLSMGKIGKIADSSAIEKIIGRSLANSVENLKTICESASYLVSH</sequence>
<accession>A0A1M6GND3</accession>
<dbReference type="InterPro" id="IPR023393">
    <property type="entry name" value="START-like_dom_sf"/>
</dbReference>
<dbReference type="SUPFAM" id="SSF55961">
    <property type="entry name" value="Bet v1-like"/>
    <property type="match status" value="1"/>
</dbReference>
<reference evidence="1 2" key="1">
    <citation type="submission" date="2016-11" db="EMBL/GenBank/DDBJ databases">
        <authorList>
            <person name="Jaros S."/>
            <person name="Januszkiewicz K."/>
            <person name="Wedrychowicz H."/>
        </authorList>
    </citation>
    <scope>NUCLEOTIDE SEQUENCE [LARGE SCALE GENOMIC DNA]</scope>
    <source>
        <strain evidence="1 2">DSM 17477</strain>
    </source>
</reference>
<evidence type="ECO:0000313" key="2">
    <source>
        <dbReference type="Proteomes" id="UP000184052"/>
    </source>
</evidence>
<keyword evidence="2" id="KW-1185">Reference proteome</keyword>
<gene>
    <name evidence="1" type="ORF">SAMN02745751_01773</name>
</gene>
<dbReference type="Gene3D" id="3.30.530.20">
    <property type="match status" value="1"/>
</dbReference>
<organism evidence="1 2">
    <name type="scientific">Dethiosulfatibacter aminovorans DSM 17477</name>
    <dbReference type="NCBI Taxonomy" id="1121476"/>
    <lineage>
        <taxon>Bacteria</taxon>
        <taxon>Bacillati</taxon>
        <taxon>Bacillota</taxon>
        <taxon>Tissierellia</taxon>
        <taxon>Dethiosulfatibacter</taxon>
    </lineage>
</organism>
<dbReference type="InterPro" id="IPR019587">
    <property type="entry name" value="Polyketide_cyclase/dehydratase"/>
</dbReference>
<dbReference type="STRING" id="1121476.SAMN02745751_01773"/>
<name>A0A1M6GND3_9FIRM</name>
<dbReference type="AlphaFoldDB" id="A0A1M6GND3"/>
<protein>
    <submittedName>
        <fullName evidence="1">Polyketide cyclase / dehydrase and lipid transport</fullName>
    </submittedName>
</protein>
<dbReference type="EMBL" id="FQZL01000011">
    <property type="protein sequence ID" value="SHJ11439.1"/>
    <property type="molecule type" value="Genomic_DNA"/>
</dbReference>
<dbReference type="Pfam" id="PF10604">
    <property type="entry name" value="Polyketide_cyc2"/>
    <property type="match status" value="1"/>
</dbReference>